<keyword evidence="6 13" id="KW-0812">Transmembrane</keyword>
<evidence type="ECO:0008006" key="19">
    <source>
        <dbReference type="Google" id="ProtNLM"/>
    </source>
</evidence>
<keyword evidence="9" id="KW-0406">Ion transport</keyword>
<evidence type="ECO:0000313" key="17">
    <source>
        <dbReference type="EMBL" id="KAG6469566.1"/>
    </source>
</evidence>
<dbReference type="InterPro" id="IPR057291">
    <property type="entry name" value="CHX17_2nd"/>
</dbReference>
<accession>A0A8J5CU31</accession>
<dbReference type="GO" id="GO:0006813">
    <property type="term" value="P:potassium ion transport"/>
    <property type="evidence" value="ECO:0007669"/>
    <property type="project" value="UniProtKB-KW"/>
</dbReference>
<feature type="transmembrane region" description="Helical" evidence="13">
    <location>
        <begin position="302"/>
        <end position="319"/>
    </location>
</feature>
<evidence type="ECO:0000256" key="8">
    <source>
        <dbReference type="ARBA" id="ARBA00022989"/>
    </source>
</evidence>
<sequence>MANASVVHGDSLGDNSIYCYRAMLTTSTGIWLGDNPLHFSLPILLYQIILIFLLSNLTHLLLRRFGQPLIVSQVVAGWLLGPNFLGKSPIFDKMFTQQSFEQLGTIAGFSFMLFYFVVGVKVDLTMIPKAGRKAVAMAMCGTLFPYLFVFLAARAMTRDLPPQNPQSHFMLIFTDRWSVTSYAVLSGVLAEFNLLTTKVGRLAMSATILSDIVHLFVIACIGTFVTGFRRHGDALQGLTGMLSFLAMAALIMFVLRPLVLWLCQRTPEGELLGEASFMAILLMAVGCSLMGIFIGFDCTTGPFFFGMVLPGGAPLGTTLVERLDRFITGVILPLALALAGMRIDLTSLVNGKEWGVFVILIAVAVATKFVGAVLPCFCTSMPRREVFATGLMMINKGIHEVGCALEWIDTKVVDDQIYTIVIICILLLAGSTTPLLKSVYRPEDRFLVHDRRTLQHAEPDGEFRILACVHDQDNVNPILSLLEAAGPSSHSPICVYLLHLIQLIGRADAILIHYKLHSSAPISDSDHIVNAFKLFEKQFDRGCIWVLPYICISPYNSMHDDVCSLALDKNTTIVILPFHKQAIPSGNFISGGGHAMQAFTVNVLQYAPCSVGIIVNSEGPLQLRRVAVYFFGGADDREALALGARLAGNCAVGLTVVRFLPSTEWLVEGPDAQADEQALMRFRIQKVDGERVEYREEAVRDSEETMGVIRETSGQFNLLVVGRRVGEDSPLTVGLSMWSEYPELGAIGDLLASTDFGCRAATLVVQQQTRVAGDGTEGFEAFDDPPKAKRVVPRNDGDY</sequence>
<evidence type="ECO:0000256" key="3">
    <source>
        <dbReference type="ARBA" id="ARBA00004141"/>
    </source>
</evidence>
<evidence type="ECO:0000256" key="11">
    <source>
        <dbReference type="ARBA" id="ARBA00038341"/>
    </source>
</evidence>
<evidence type="ECO:0000256" key="2">
    <source>
        <dbReference type="ARBA" id="ARBA00004119"/>
    </source>
</evidence>
<dbReference type="EMBL" id="JACMSC010000021">
    <property type="protein sequence ID" value="KAG6469566.1"/>
    <property type="molecule type" value="Genomic_DNA"/>
</dbReference>
<feature type="transmembrane region" description="Helical" evidence="13">
    <location>
        <begin position="417"/>
        <end position="436"/>
    </location>
</feature>
<evidence type="ECO:0000256" key="13">
    <source>
        <dbReference type="SAM" id="Phobius"/>
    </source>
</evidence>
<evidence type="ECO:0000256" key="1">
    <source>
        <dbReference type="ARBA" id="ARBA00003198"/>
    </source>
</evidence>
<feature type="transmembrane region" description="Helical" evidence="13">
    <location>
        <begin position="43"/>
        <end position="62"/>
    </location>
</feature>
<keyword evidence="7" id="KW-0630">Potassium</keyword>
<keyword evidence="5" id="KW-0633">Potassium transport</keyword>
<dbReference type="InterPro" id="IPR057290">
    <property type="entry name" value="CHX17_C"/>
</dbReference>
<evidence type="ECO:0000259" key="16">
    <source>
        <dbReference type="Pfam" id="PF23259"/>
    </source>
</evidence>
<keyword evidence="4" id="KW-0813">Transport</keyword>
<keyword evidence="10 13" id="KW-0472">Membrane</keyword>
<name>A0A8J5CU31_ZINOF</name>
<evidence type="ECO:0000256" key="5">
    <source>
        <dbReference type="ARBA" id="ARBA00022538"/>
    </source>
</evidence>
<feature type="transmembrane region" description="Helical" evidence="13">
    <location>
        <begin position="275"/>
        <end position="296"/>
    </location>
</feature>
<dbReference type="GO" id="GO:0016020">
    <property type="term" value="C:membrane"/>
    <property type="evidence" value="ECO:0007669"/>
    <property type="project" value="UniProtKB-SubCell"/>
</dbReference>
<feature type="transmembrane region" description="Helical" evidence="13">
    <location>
        <begin position="105"/>
        <end position="122"/>
    </location>
</feature>
<dbReference type="Gene3D" id="1.20.1530.20">
    <property type="match status" value="1"/>
</dbReference>
<dbReference type="GO" id="GO:0009941">
    <property type="term" value="C:chloroplast envelope"/>
    <property type="evidence" value="ECO:0007669"/>
    <property type="project" value="UniProtKB-SubCell"/>
</dbReference>
<evidence type="ECO:0000259" key="14">
    <source>
        <dbReference type="Pfam" id="PF00999"/>
    </source>
</evidence>
<dbReference type="Gene3D" id="3.40.50.12370">
    <property type="match status" value="1"/>
</dbReference>
<dbReference type="Pfam" id="PF00999">
    <property type="entry name" value="Na_H_Exchanger"/>
    <property type="match status" value="1"/>
</dbReference>
<dbReference type="PANTHER" id="PTHR32468:SF102">
    <property type="entry name" value="OS08G0117800 PROTEIN"/>
    <property type="match status" value="1"/>
</dbReference>
<dbReference type="GO" id="GO:0015297">
    <property type="term" value="F:antiporter activity"/>
    <property type="evidence" value="ECO:0007669"/>
    <property type="project" value="InterPro"/>
</dbReference>
<comment type="function">
    <text evidence="1">May function as sodium-coupled metabolite transporter across the chloroplast envelope.</text>
</comment>
<evidence type="ECO:0000256" key="4">
    <source>
        <dbReference type="ARBA" id="ARBA00022448"/>
    </source>
</evidence>
<dbReference type="InterPro" id="IPR038770">
    <property type="entry name" value="Na+/solute_symporter_sf"/>
</dbReference>
<feature type="transmembrane region" description="Helical" evidence="13">
    <location>
        <begin position="208"/>
        <end position="228"/>
    </location>
</feature>
<dbReference type="InterPro" id="IPR050794">
    <property type="entry name" value="CPA2_transporter"/>
</dbReference>
<evidence type="ECO:0000256" key="9">
    <source>
        <dbReference type="ARBA" id="ARBA00023065"/>
    </source>
</evidence>
<evidence type="ECO:0000259" key="15">
    <source>
        <dbReference type="Pfam" id="PF23256"/>
    </source>
</evidence>
<feature type="domain" description="Cation/H(+) antiporter central" evidence="15">
    <location>
        <begin position="494"/>
        <end position="617"/>
    </location>
</feature>
<keyword evidence="18" id="KW-1185">Reference proteome</keyword>
<feature type="region of interest" description="Disordered" evidence="12">
    <location>
        <begin position="775"/>
        <end position="799"/>
    </location>
</feature>
<feature type="transmembrane region" description="Helical" evidence="13">
    <location>
        <begin position="326"/>
        <end position="343"/>
    </location>
</feature>
<comment type="subcellular location">
    <subcellularLocation>
        <location evidence="3">Membrane</location>
        <topology evidence="3">Multi-pass membrane protein</topology>
    </subcellularLocation>
    <subcellularLocation>
        <location evidence="2">Plastid</location>
        <location evidence="2">Chloroplast envelope</location>
    </subcellularLocation>
</comment>
<feature type="transmembrane region" description="Helical" evidence="13">
    <location>
        <begin position="134"/>
        <end position="157"/>
    </location>
</feature>
<dbReference type="GO" id="GO:0006885">
    <property type="term" value="P:regulation of pH"/>
    <property type="evidence" value="ECO:0007669"/>
    <property type="project" value="TreeGrafter"/>
</dbReference>
<dbReference type="InterPro" id="IPR006153">
    <property type="entry name" value="Cation/H_exchanger_TM"/>
</dbReference>
<protein>
    <recommendedName>
        <fullName evidence="19">Cation/H+ exchanger domain-containing protein</fullName>
    </recommendedName>
</protein>
<feature type="transmembrane region" description="Helical" evidence="13">
    <location>
        <begin position="177"/>
        <end position="196"/>
    </location>
</feature>
<evidence type="ECO:0000313" key="18">
    <source>
        <dbReference type="Proteomes" id="UP000734854"/>
    </source>
</evidence>
<dbReference type="GO" id="GO:0012505">
    <property type="term" value="C:endomembrane system"/>
    <property type="evidence" value="ECO:0007669"/>
    <property type="project" value="TreeGrafter"/>
</dbReference>
<comment type="caution">
    <text evidence="17">The sequence shown here is derived from an EMBL/GenBank/DDBJ whole genome shotgun (WGS) entry which is preliminary data.</text>
</comment>
<dbReference type="PANTHER" id="PTHR32468">
    <property type="entry name" value="CATION/H + ANTIPORTER"/>
    <property type="match status" value="1"/>
</dbReference>
<gene>
    <name evidence="17" type="ORF">ZIOFF_070495</name>
</gene>
<feature type="transmembrane region" description="Helical" evidence="13">
    <location>
        <begin position="69"/>
        <end position="85"/>
    </location>
</feature>
<dbReference type="Proteomes" id="UP000734854">
    <property type="component" value="Unassembled WGS sequence"/>
</dbReference>
<reference evidence="17 18" key="1">
    <citation type="submission" date="2020-08" db="EMBL/GenBank/DDBJ databases">
        <title>Plant Genome Project.</title>
        <authorList>
            <person name="Zhang R.-G."/>
        </authorList>
    </citation>
    <scope>NUCLEOTIDE SEQUENCE [LARGE SCALE GENOMIC DNA]</scope>
    <source>
        <tissue evidence="17">Rhizome</tissue>
    </source>
</reference>
<dbReference type="GO" id="GO:1902600">
    <property type="term" value="P:proton transmembrane transport"/>
    <property type="evidence" value="ECO:0007669"/>
    <property type="project" value="InterPro"/>
</dbReference>
<comment type="similarity">
    <text evidence="11">Belongs to the monovalent cation:proton antiporter 2 (CPA2) transporter (TC 2.A.37) family. CHX (TC 2.A.37.4) subfamily.</text>
</comment>
<feature type="domain" description="Cation/H+ exchanger transmembrane" evidence="14">
    <location>
        <begin position="52"/>
        <end position="437"/>
    </location>
</feature>
<dbReference type="AlphaFoldDB" id="A0A8J5CU31"/>
<proteinExistence type="inferred from homology"/>
<evidence type="ECO:0000256" key="12">
    <source>
        <dbReference type="SAM" id="MobiDB-lite"/>
    </source>
</evidence>
<evidence type="ECO:0000256" key="7">
    <source>
        <dbReference type="ARBA" id="ARBA00022958"/>
    </source>
</evidence>
<feature type="transmembrane region" description="Helical" evidence="13">
    <location>
        <begin position="355"/>
        <end position="377"/>
    </location>
</feature>
<evidence type="ECO:0000256" key="10">
    <source>
        <dbReference type="ARBA" id="ARBA00023136"/>
    </source>
</evidence>
<organism evidence="17 18">
    <name type="scientific">Zingiber officinale</name>
    <name type="common">Ginger</name>
    <name type="synonym">Amomum zingiber</name>
    <dbReference type="NCBI Taxonomy" id="94328"/>
    <lineage>
        <taxon>Eukaryota</taxon>
        <taxon>Viridiplantae</taxon>
        <taxon>Streptophyta</taxon>
        <taxon>Embryophyta</taxon>
        <taxon>Tracheophyta</taxon>
        <taxon>Spermatophyta</taxon>
        <taxon>Magnoliopsida</taxon>
        <taxon>Liliopsida</taxon>
        <taxon>Zingiberales</taxon>
        <taxon>Zingiberaceae</taxon>
        <taxon>Zingiber</taxon>
    </lineage>
</organism>
<feature type="transmembrane region" description="Helical" evidence="13">
    <location>
        <begin position="240"/>
        <end position="263"/>
    </location>
</feature>
<dbReference type="Pfam" id="PF23256">
    <property type="entry name" value="CHX17_2nd"/>
    <property type="match status" value="1"/>
</dbReference>
<evidence type="ECO:0000256" key="6">
    <source>
        <dbReference type="ARBA" id="ARBA00022692"/>
    </source>
</evidence>
<feature type="domain" description="Cation/H(+) antiporter C-terminal" evidence="16">
    <location>
        <begin position="626"/>
        <end position="769"/>
    </location>
</feature>
<dbReference type="Pfam" id="PF23259">
    <property type="entry name" value="CHX17_C"/>
    <property type="match status" value="1"/>
</dbReference>
<keyword evidence="8 13" id="KW-1133">Transmembrane helix</keyword>